<proteinExistence type="predicted"/>
<sequence length="60" mass="6896">MRLLEIFSNILEFLLFKKKKSVVHPLIHLEGIPLTLIVKIPNIQGRTLRNKLSNCPFSPS</sequence>
<dbReference type="AlphaFoldDB" id="A0A8B3CW71"/>
<evidence type="ECO:0000313" key="1">
    <source>
        <dbReference type="EMBL" id="RHX88859.1"/>
    </source>
</evidence>
<accession>A0A8B3CW71</accession>
<evidence type="ECO:0000313" key="2">
    <source>
        <dbReference type="Proteomes" id="UP000266669"/>
    </source>
</evidence>
<comment type="caution">
    <text evidence="1">The sequence shown here is derived from an EMBL/GenBank/DDBJ whole genome shotgun (WGS) entry which is preliminary data.</text>
</comment>
<dbReference type="EMBL" id="QHCS01000001">
    <property type="protein sequence ID" value="RHX88859.1"/>
    <property type="molecule type" value="Genomic_DNA"/>
</dbReference>
<organism evidence="1 2">
    <name type="scientific">Leptospira stimsonii</name>
    <dbReference type="NCBI Taxonomy" id="2202203"/>
    <lineage>
        <taxon>Bacteria</taxon>
        <taxon>Pseudomonadati</taxon>
        <taxon>Spirochaetota</taxon>
        <taxon>Spirochaetia</taxon>
        <taxon>Leptospirales</taxon>
        <taxon>Leptospiraceae</taxon>
        <taxon>Leptospira</taxon>
    </lineage>
</organism>
<reference evidence="2" key="1">
    <citation type="submission" date="2018-05" db="EMBL/GenBank/DDBJ databases">
        <title>Leptospira yasudae sp. nov. and Leptospira stimsonii sp. nov., two pathogenic species of the genus Leptospira isolated from environmental sources.</title>
        <authorList>
            <person name="Casanovas-Massana A."/>
            <person name="Hamond C."/>
            <person name="Santos L.A."/>
            <person name="Hacker K.P."/>
            <person name="Balassiano I."/>
            <person name="Medeiros M.A."/>
            <person name="Reis M.G."/>
            <person name="Ko A.I."/>
            <person name="Wunder E.A."/>
        </authorList>
    </citation>
    <scope>NUCLEOTIDE SEQUENCE [LARGE SCALE GENOMIC DNA]</scope>
    <source>
        <strain evidence="2">AMB6-RJ</strain>
    </source>
</reference>
<gene>
    <name evidence="1" type="ORF">DLM78_08110</name>
</gene>
<protein>
    <submittedName>
        <fullName evidence="1">Uncharacterized protein</fullName>
    </submittedName>
</protein>
<name>A0A8B3CW71_9LEPT</name>
<dbReference type="Proteomes" id="UP000266669">
    <property type="component" value="Unassembled WGS sequence"/>
</dbReference>